<feature type="compositionally biased region" description="Basic and acidic residues" evidence="5">
    <location>
        <begin position="7"/>
        <end position="66"/>
    </location>
</feature>
<dbReference type="EMBL" id="RQTK01001384">
    <property type="protein sequence ID" value="RUS70543.1"/>
    <property type="molecule type" value="Genomic_DNA"/>
</dbReference>
<dbReference type="GO" id="GO:0042393">
    <property type="term" value="F:histone binding"/>
    <property type="evidence" value="ECO:0007669"/>
    <property type="project" value="TreeGrafter"/>
</dbReference>
<feature type="compositionally biased region" description="Basic residues" evidence="5">
    <location>
        <begin position="240"/>
        <end position="262"/>
    </location>
</feature>
<feature type="compositionally biased region" description="Basic and acidic residues" evidence="5">
    <location>
        <begin position="365"/>
        <end position="379"/>
    </location>
</feature>
<keyword evidence="2" id="KW-0156">Chromatin regulator</keyword>
<evidence type="ECO:0000256" key="5">
    <source>
        <dbReference type="SAM" id="MobiDB-lite"/>
    </source>
</evidence>
<dbReference type="GO" id="GO:0006325">
    <property type="term" value="P:chromatin organization"/>
    <property type="evidence" value="ECO:0007669"/>
    <property type="project" value="UniProtKB-KW"/>
</dbReference>
<gene>
    <name evidence="8" type="ORF">EGW08_021696</name>
</gene>
<comment type="subcellular location">
    <subcellularLocation>
        <location evidence="1">Nucleus</location>
    </subcellularLocation>
</comment>
<evidence type="ECO:0000256" key="2">
    <source>
        <dbReference type="ARBA" id="ARBA00022853"/>
    </source>
</evidence>
<dbReference type="Gene3D" id="1.10.10.60">
    <property type="entry name" value="Homeodomain-like"/>
    <property type="match status" value="1"/>
</dbReference>
<name>A0A3S1B2U0_ELYCH</name>
<feature type="domain" description="DEK-C" evidence="7">
    <location>
        <begin position="402"/>
        <end position="458"/>
    </location>
</feature>
<feature type="region of interest" description="Disordered" evidence="5">
    <location>
        <begin position="236"/>
        <end position="406"/>
    </location>
</feature>
<dbReference type="AlphaFoldDB" id="A0A3S1B2U0"/>
<feature type="compositionally biased region" description="Acidic residues" evidence="5">
    <location>
        <begin position="285"/>
        <end position="318"/>
    </location>
</feature>
<dbReference type="InterPro" id="IPR044198">
    <property type="entry name" value="DEK"/>
</dbReference>
<dbReference type="Proteomes" id="UP000271974">
    <property type="component" value="Unassembled WGS sequence"/>
</dbReference>
<evidence type="ECO:0000256" key="1">
    <source>
        <dbReference type="ARBA" id="ARBA00004123"/>
    </source>
</evidence>
<accession>A0A3S1B2U0</accession>
<keyword evidence="3" id="KW-0238">DNA-binding</keyword>
<evidence type="ECO:0000259" key="6">
    <source>
        <dbReference type="PROSITE" id="PS50800"/>
    </source>
</evidence>
<evidence type="ECO:0000313" key="8">
    <source>
        <dbReference type="EMBL" id="RUS70543.1"/>
    </source>
</evidence>
<dbReference type="Pfam" id="PF08766">
    <property type="entry name" value="DEK_C"/>
    <property type="match status" value="1"/>
</dbReference>
<dbReference type="PANTHER" id="PTHR13468">
    <property type="entry name" value="DEK PROTEIN"/>
    <property type="match status" value="1"/>
</dbReference>
<dbReference type="GO" id="GO:2000779">
    <property type="term" value="P:regulation of double-strand break repair"/>
    <property type="evidence" value="ECO:0007669"/>
    <property type="project" value="TreeGrafter"/>
</dbReference>
<reference evidence="8 9" key="1">
    <citation type="submission" date="2019-01" db="EMBL/GenBank/DDBJ databases">
        <title>A draft genome assembly of the solar-powered sea slug Elysia chlorotica.</title>
        <authorList>
            <person name="Cai H."/>
            <person name="Li Q."/>
            <person name="Fang X."/>
            <person name="Li J."/>
            <person name="Curtis N.E."/>
            <person name="Altenburger A."/>
            <person name="Shibata T."/>
            <person name="Feng M."/>
            <person name="Maeda T."/>
            <person name="Schwartz J.A."/>
            <person name="Shigenobu S."/>
            <person name="Lundholm N."/>
            <person name="Nishiyama T."/>
            <person name="Yang H."/>
            <person name="Hasebe M."/>
            <person name="Li S."/>
            <person name="Pierce S.K."/>
            <person name="Wang J."/>
        </authorList>
    </citation>
    <scope>NUCLEOTIDE SEQUENCE [LARGE SCALE GENOMIC DNA]</scope>
    <source>
        <strain evidence="8">EC2010</strain>
        <tissue evidence="8">Whole organism of an adult</tissue>
    </source>
</reference>
<dbReference type="InterPro" id="IPR014876">
    <property type="entry name" value="DEK_C"/>
</dbReference>
<evidence type="ECO:0000259" key="7">
    <source>
        <dbReference type="PROSITE" id="PS51998"/>
    </source>
</evidence>
<feature type="compositionally biased region" description="Acidic residues" evidence="5">
    <location>
        <begin position="67"/>
        <end position="85"/>
    </location>
</feature>
<keyword evidence="9" id="KW-1185">Reference proteome</keyword>
<proteinExistence type="predicted"/>
<feature type="domain" description="SAP" evidence="6">
    <location>
        <begin position="195"/>
        <end position="229"/>
    </location>
</feature>
<evidence type="ECO:0000256" key="3">
    <source>
        <dbReference type="ARBA" id="ARBA00023125"/>
    </source>
</evidence>
<dbReference type="PROSITE" id="PS50800">
    <property type="entry name" value="SAP"/>
    <property type="match status" value="1"/>
</dbReference>
<dbReference type="InterPro" id="IPR003034">
    <property type="entry name" value="SAP_dom"/>
</dbReference>
<sequence length="458" mass="52649">MADEENDVKQINDKVLCVHDENVVDDLSKAEVTENKKDTKEDVTEVKSDEKKETDTKEEKVEKKIEDEQDNDGEEDEEEDDEESETLPPGLLEQPLEVEGKRQKRKVERLSATMIRSPPEKPQMEIEEGKGTKLGDIPYVTHHINITKASDLRNLHKLLFLRACSMHDTKKNIRKFSGITEAKDSKEREKRMTIANKMSLMELKNTCFWFGVRHIGTKTELIDRIMSFLEKPEDQGAEIKKRRTRTKSAKPKGTKRKRKTKNTTKEDKPKKKAKKSKGAESEKKEEDDDEENMSEEEEEEEIEESEEEDDNDEDYSEEEAPKKKKPKLEVKKKEKKTPKKNAKENGKKEKASPKKKSTPSKAKSPKKETNKKAPPKKEEELADSLSSDSDSEDEPLIATPKPPSNDEIKKLVKSILDGADLETVTMKTVVKQVYAKYPKFDLSDRKDFIKSTVREVIS</sequence>
<feature type="compositionally biased region" description="Basic and acidic residues" evidence="5">
    <location>
        <begin position="341"/>
        <end position="352"/>
    </location>
</feature>
<comment type="caution">
    <text evidence="8">The sequence shown here is derived from an EMBL/GenBank/DDBJ whole genome shotgun (WGS) entry which is preliminary data.</text>
</comment>
<evidence type="ECO:0000256" key="4">
    <source>
        <dbReference type="ARBA" id="ARBA00023242"/>
    </source>
</evidence>
<dbReference type="SUPFAM" id="SSF109715">
    <property type="entry name" value="DEK C-terminal domain"/>
    <property type="match status" value="1"/>
</dbReference>
<evidence type="ECO:0000313" key="9">
    <source>
        <dbReference type="Proteomes" id="UP000271974"/>
    </source>
</evidence>
<dbReference type="STRING" id="188477.A0A3S1B2U0"/>
<feature type="region of interest" description="Disordered" evidence="5">
    <location>
        <begin position="1"/>
        <end position="105"/>
    </location>
</feature>
<organism evidence="8 9">
    <name type="scientific">Elysia chlorotica</name>
    <name type="common">Eastern emerald elysia</name>
    <name type="synonym">Sea slug</name>
    <dbReference type="NCBI Taxonomy" id="188477"/>
    <lineage>
        <taxon>Eukaryota</taxon>
        <taxon>Metazoa</taxon>
        <taxon>Spiralia</taxon>
        <taxon>Lophotrochozoa</taxon>
        <taxon>Mollusca</taxon>
        <taxon>Gastropoda</taxon>
        <taxon>Heterobranchia</taxon>
        <taxon>Euthyneura</taxon>
        <taxon>Panpulmonata</taxon>
        <taxon>Sacoglossa</taxon>
        <taxon>Placobranchoidea</taxon>
        <taxon>Plakobranchidae</taxon>
        <taxon>Elysia</taxon>
    </lineage>
</organism>
<dbReference type="GO" id="GO:0003677">
    <property type="term" value="F:DNA binding"/>
    <property type="evidence" value="ECO:0007669"/>
    <property type="project" value="UniProtKB-KW"/>
</dbReference>
<dbReference type="GO" id="GO:0005634">
    <property type="term" value="C:nucleus"/>
    <property type="evidence" value="ECO:0007669"/>
    <property type="project" value="UniProtKB-SubCell"/>
</dbReference>
<keyword evidence="4" id="KW-0539">Nucleus</keyword>
<dbReference type="PROSITE" id="PS51998">
    <property type="entry name" value="DEK_C"/>
    <property type="match status" value="1"/>
</dbReference>
<dbReference type="OrthoDB" id="370884at2759"/>
<protein>
    <submittedName>
        <fullName evidence="8">Uncharacterized protein</fullName>
    </submittedName>
</protein>
<dbReference type="PANTHER" id="PTHR13468:SF1">
    <property type="entry name" value="PROTEIN DEK"/>
    <property type="match status" value="1"/>
</dbReference>